<feature type="region of interest" description="Disordered" evidence="1">
    <location>
        <begin position="50"/>
        <end position="83"/>
    </location>
</feature>
<reference evidence="2" key="1">
    <citation type="journal article" date="2020" name="Stud. Mycol.">
        <title>101 Dothideomycetes genomes: a test case for predicting lifestyles and emergence of pathogens.</title>
        <authorList>
            <person name="Haridas S."/>
            <person name="Albert R."/>
            <person name="Binder M."/>
            <person name="Bloem J."/>
            <person name="Labutti K."/>
            <person name="Salamov A."/>
            <person name="Andreopoulos B."/>
            <person name="Baker S."/>
            <person name="Barry K."/>
            <person name="Bills G."/>
            <person name="Bluhm B."/>
            <person name="Cannon C."/>
            <person name="Castanera R."/>
            <person name="Culley D."/>
            <person name="Daum C."/>
            <person name="Ezra D."/>
            <person name="Gonzalez J."/>
            <person name="Henrissat B."/>
            <person name="Kuo A."/>
            <person name="Liang C."/>
            <person name="Lipzen A."/>
            <person name="Lutzoni F."/>
            <person name="Magnuson J."/>
            <person name="Mondo S."/>
            <person name="Nolan M."/>
            <person name="Ohm R."/>
            <person name="Pangilinan J."/>
            <person name="Park H.-J."/>
            <person name="Ramirez L."/>
            <person name="Alfaro M."/>
            <person name="Sun H."/>
            <person name="Tritt A."/>
            <person name="Yoshinaga Y."/>
            <person name="Zwiers L.-H."/>
            <person name="Turgeon B."/>
            <person name="Goodwin S."/>
            <person name="Spatafora J."/>
            <person name="Crous P."/>
            <person name="Grigoriev I."/>
        </authorList>
    </citation>
    <scope>NUCLEOTIDE SEQUENCE</scope>
    <source>
        <strain evidence="2">Tuck. ex Michener</strain>
    </source>
</reference>
<feature type="region of interest" description="Disordered" evidence="1">
    <location>
        <begin position="187"/>
        <end position="238"/>
    </location>
</feature>
<evidence type="ECO:0000313" key="2">
    <source>
        <dbReference type="EMBL" id="KAF2232902.1"/>
    </source>
</evidence>
<sequence>MPRLSNSPEGPNPAPMSPENSPGNSRDPQSVDPALSTADLSIQSFDSDLAGINSLLGGRPSTSSLNNVPSQSHKQATSEISDDPLASVIPHVFASSTDSLDTSIASLGSQPIAPSEEASKPPNPDPSGQVAGVIGSIFANGNPSSRPNAGLGDLPSPESVADVGVASIPSNIGSVTTSLNAPTSIEASQALDPDPLKTGTDLSGSGQAVKSGRLPSIEGGQTSAKEGTPNSWNSPGVTLQGQSNLDAVQTIMFSKPEDPAYSAIASPSTPLSGAVFTASGGVYTALKVHGSRGSGAIVVPSGSTFVSLPMNGPAATFEGQAISAAPVGIIENGNTHEFAPTVITMAASALAEVDRPQAGFTLSGTPHTAFQVDDPGYGGAVVIPISSSSLLLSPGGPPATIGREVISAASNGLIVESNTDTYTASSAGAKALFTISGKAYSAFETTDSRGDREVVIRSDSKFITLVRGGAPTRIGEETVSALSDGLLVGSSTERFGAHSEEMMALFTISGHSFTAFEIVSSGHHSEFIIAANSHYQTLVEGCSSATIGGETVSVANGRLVVGGYTEALITTTGVQLPSATNTGSSSPSTTDLMPIGSTLSADPPVVTSAGNKVNMATLMIHIFPFFMLGITASL</sequence>
<evidence type="ECO:0000256" key="1">
    <source>
        <dbReference type="SAM" id="MobiDB-lite"/>
    </source>
</evidence>
<accession>A0A6A6H4H3</accession>
<feature type="compositionally biased region" description="Polar residues" evidence="1">
    <location>
        <begin position="219"/>
        <end position="238"/>
    </location>
</feature>
<dbReference type="OrthoDB" id="3944128at2759"/>
<dbReference type="EMBL" id="ML991811">
    <property type="protein sequence ID" value="KAF2232902.1"/>
    <property type="molecule type" value="Genomic_DNA"/>
</dbReference>
<feature type="region of interest" description="Disordered" evidence="1">
    <location>
        <begin position="104"/>
        <end position="156"/>
    </location>
</feature>
<organism evidence="2 3">
    <name type="scientific">Viridothelium virens</name>
    <name type="common">Speckled blister lichen</name>
    <name type="synonym">Trypethelium virens</name>
    <dbReference type="NCBI Taxonomy" id="1048519"/>
    <lineage>
        <taxon>Eukaryota</taxon>
        <taxon>Fungi</taxon>
        <taxon>Dikarya</taxon>
        <taxon>Ascomycota</taxon>
        <taxon>Pezizomycotina</taxon>
        <taxon>Dothideomycetes</taxon>
        <taxon>Dothideomycetes incertae sedis</taxon>
        <taxon>Trypetheliales</taxon>
        <taxon>Trypetheliaceae</taxon>
        <taxon>Viridothelium</taxon>
    </lineage>
</organism>
<dbReference type="AlphaFoldDB" id="A0A6A6H4H3"/>
<dbReference type="Proteomes" id="UP000800092">
    <property type="component" value="Unassembled WGS sequence"/>
</dbReference>
<feature type="compositionally biased region" description="Polar residues" evidence="1">
    <location>
        <begin position="60"/>
        <end position="79"/>
    </location>
</feature>
<feature type="region of interest" description="Disordered" evidence="1">
    <location>
        <begin position="1"/>
        <end position="38"/>
    </location>
</feature>
<proteinExistence type="predicted"/>
<keyword evidence="3" id="KW-1185">Reference proteome</keyword>
<feature type="compositionally biased region" description="Polar residues" evidence="1">
    <location>
        <begin position="18"/>
        <end position="28"/>
    </location>
</feature>
<evidence type="ECO:0000313" key="3">
    <source>
        <dbReference type="Proteomes" id="UP000800092"/>
    </source>
</evidence>
<name>A0A6A6H4H3_VIRVR</name>
<gene>
    <name evidence="2" type="ORF">EV356DRAFT_504618</name>
</gene>
<protein>
    <submittedName>
        <fullName evidence="2">Uncharacterized protein</fullName>
    </submittedName>
</protein>